<keyword evidence="5" id="KW-0472">Membrane</keyword>
<keyword evidence="3" id="KW-0732">Signal</keyword>
<dbReference type="FunFam" id="3.80.10.10:FF:000041">
    <property type="entry name" value="LRR receptor-like serine/threonine-protein kinase ERECTA"/>
    <property type="match status" value="1"/>
</dbReference>
<proteinExistence type="predicted"/>
<dbReference type="AlphaFoldDB" id="A0ABD1VTU2"/>
<dbReference type="SUPFAM" id="SSF52058">
    <property type="entry name" value="L domain-like"/>
    <property type="match status" value="1"/>
</dbReference>
<evidence type="ECO:0000256" key="6">
    <source>
        <dbReference type="ARBA" id="ARBA00023180"/>
    </source>
</evidence>
<dbReference type="Proteomes" id="UP001604336">
    <property type="component" value="Unassembled WGS sequence"/>
</dbReference>
<evidence type="ECO:0000256" key="4">
    <source>
        <dbReference type="ARBA" id="ARBA00022737"/>
    </source>
</evidence>
<evidence type="ECO:0000313" key="7">
    <source>
        <dbReference type="EMBL" id="KAL2540003.1"/>
    </source>
</evidence>
<dbReference type="InterPro" id="IPR032675">
    <property type="entry name" value="LRR_dom_sf"/>
</dbReference>
<dbReference type="EMBL" id="JBFOLK010000001">
    <property type="protein sequence ID" value="KAL2540003.1"/>
    <property type="molecule type" value="Genomic_DNA"/>
</dbReference>
<name>A0ABD1VTU2_9LAMI</name>
<keyword evidence="2" id="KW-0433">Leucine-rich repeat</keyword>
<evidence type="ECO:0000256" key="1">
    <source>
        <dbReference type="ARBA" id="ARBA00004370"/>
    </source>
</evidence>
<dbReference type="PANTHER" id="PTHR48057">
    <property type="entry name" value="LEUCINE-RICH REPEAT SERINE/THREONINE-PROTEIN KINASE 1"/>
    <property type="match status" value="1"/>
</dbReference>
<dbReference type="GO" id="GO:0016020">
    <property type="term" value="C:membrane"/>
    <property type="evidence" value="ECO:0007669"/>
    <property type="project" value="UniProtKB-SubCell"/>
</dbReference>
<comment type="subcellular location">
    <subcellularLocation>
        <location evidence="1">Membrane</location>
    </subcellularLocation>
</comment>
<sequence>MFNASNSLYKLDLFRSDLSSSCIFPWLFNFRSGLSYIELGWNKLQRPIPDDIGNLLSLSYLSLNTNQLEGEIPISLENLSSLLYLELPENQFEGEIPISLGESE</sequence>
<evidence type="ECO:0000256" key="5">
    <source>
        <dbReference type="ARBA" id="ARBA00023136"/>
    </source>
</evidence>
<accession>A0ABD1VTU2</accession>
<dbReference type="InterPro" id="IPR052595">
    <property type="entry name" value="LRRC69/RLP"/>
</dbReference>
<evidence type="ECO:0000256" key="2">
    <source>
        <dbReference type="ARBA" id="ARBA00022614"/>
    </source>
</evidence>
<keyword evidence="4" id="KW-0677">Repeat</keyword>
<evidence type="ECO:0000313" key="8">
    <source>
        <dbReference type="Proteomes" id="UP001604336"/>
    </source>
</evidence>
<protein>
    <submittedName>
        <fullName evidence="7">Leucine-rich repeat (LRR) family protein</fullName>
    </submittedName>
</protein>
<evidence type="ECO:0000256" key="3">
    <source>
        <dbReference type="ARBA" id="ARBA00022729"/>
    </source>
</evidence>
<comment type="caution">
    <text evidence="7">The sequence shown here is derived from an EMBL/GenBank/DDBJ whole genome shotgun (WGS) entry which is preliminary data.</text>
</comment>
<dbReference type="PANTHER" id="PTHR48057:SF2">
    <property type="entry name" value="DISEASE RESISTANCE PROTEIN-LIKE"/>
    <property type="match status" value="1"/>
</dbReference>
<gene>
    <name evidence="7" type="ORF">Adt_00981</name>
</gene>
<dbReference type="InterPro" id="IPR001611">
    <property type="entry name" value="Leu-rich_rpt"/>
</dbReference>
<dbReference type="Gene3D" id="3.80.10.10">
    <property type="entry name" value="Ribonuclease Inhibitor"/>
    <property type="match status" value="1"/>
</dbReference>
<dbReference type="Pfam" id="PF00560">
    <property type="entry name" value="LRR_1"/>
    <property type="match status" value="2"/>
</dbReference>
<keyword evidence="6" id="KW-0325">Glycoprotein</keyword>
<organism evidence="7 8">
    <name type="scientific">Abeliophyllum distichum</name>
    <dbReference type="NCBI Taxonomy" id="126358"/>
    <lineage>
        <taxon>Eukaryota</taxon>
        <taxon>Viridiplantae</taxon>
        <taxon>Streptophyta</taxon>
        <taxon>Embryophyta</taxon>
        <taxon>Tracheophyta</taxon>
        <taxon>Spermatophyta</taxon>
        <taxon>Magnoliopsida</taxon>
        <taxon>eudicotyledons</taxon>
        <taxon>Gunneridae</taxon>
        <taxon>Pentapetalae</taxon>
        <taxon>asterids</taxon>
        <taxon>lamiids</taxon>
        <taxon>Lamiales</taxon>
        <taxon>Oleaceae</taxon>
        <taxon>Forsythieae</taxon>
        <taxon>Abeliophyllum</taxon>
    </lineage>
</organism>
<keyword evidence="8" id="KW-1185">Reference proteome</keyword>
<reference evidence="8" key="1">
    <citation type="submission" date="2024-07" db="EMBL/GenBank/DDBJ databases">
        <title>Two chromosome-level genome assemblies of Korean endemic species Abeliophyllum distichum and Forsythia ovata (Oleaceae).</title>
        <authorList>
            <person name="Jang H."/>
        </authorList>
    </citation>
    <scope>NUCLEOTIDE SEQUENCE [LARGE SCALE GENOMIC DNA]</scope>
</reference>